<dbReference type="PANTHER" id="PTHR22893:SF91">
    <property type="entry name" value="NADPH DEHYDROGENASE 2-RELATED"/>
    <property type="match status" value="1"/>
</dbReference>
<dbReference type="SUPFAM" id="SSF51395">
    <property type="entry name" value="FMN-linked oxidoreductases"/>
    <property type="match status" value="1"/>
</dbReference>
<dbReference type="Pfam" id="PF00724">
    <property type="entry name" value="Oxidored_FMN"/>
    <property type="match status" value="1"/>
</dbReference>
<protein>
    <submittedName>
        <fullName evidence="2">Putative inactive dehydrogenase EasA</fullName>
    </submittedName>
</protein>
<dbReference type="GO" id="GO:0010181">
    <property type="term" value="F:FMN binding"/>
    <property type="evidence" value="ECO:0007669"/>
    <property type="project" value="InterPro"/>
</dbReference>
<evidence type="ECO:0000259" key="1">
    <source>
        <dbReference type="Pfam" id="PF00724"/>
    </source>
</evidence>
<accession>A0A5N5DBB3</accession>
<dbReference type="InterPro" id="IPR045247">
    <property type="entry name" value="Oye-like"/>
</dbReference>
<dbReference type="Proteomes" id="UP000325902">
    <property type="component" value="Unassembled WGS sequence"/>
</dbReference>
<dbReference type="Gene3D" id="3.20.20.70">
    <property type="entry name" value="Aldolase class I"/>
    <property type="match status" value="1"/>
</dbReference>
<dbReference type="AlphaFoldDB" id="A0A5N5DBB3"/>
<comment type="caution">
    <text evidence="2">The sequence shown here is derived from an EMBL/GenBank/DDBJ whole genome shotgun (WGS) entry which is preliminary data.</text>
</comment>
<dbReference type="InterPro" id="IPR001155">
    <property type="entry name" value="OxRdtase_FMN_N"/>
</dbReference>
<dbReference type="EMBL" id="VCHE01000040">
    <property type="protein sequence ID" value="KAB2574700.1"/>
    <property type="molecule type" value="Genomic_DNA"/>
</dbReference>
<feature type="domain" description="NADH:flavin oxidoreductase/NADH oxidase N-terminal" evidence="1">
    <location>
        <begin position="8"/>
        <end position="350"/>
    </location>
</feature>
<sequence>MIAAENTKLFTPVRIGPSQLEHRVAMAPLTRFRATADHVPTELAVTYYAQRAAVPGTLLLSEATYPSYRAAGYANVPGLWNDEQLKAWKKVTDAVHAKGSKIWCQMWALGRVAKPIGSTKAANFDEAYPYEKYLVAPSAVPAGEGYDTPRELSEEEIWGFVGDFATAARNAVEVAGFDGVEIHGAHGYLVDQFTQDTCNKRTDAWGGSIEKRSRFALEVCKAVSAAIGPERLGIRLSPWNTVQGMRMQDPVPQFTHLITHLTALKLAYLHLVEPRVHGVLDMKPADGETLEFALRAWGKERPVLIAGGYTPELAVEAVEKTYKDYDAVIVFGRRFISTPDLVYRVKKGIEWAPYDRKSFYIDHRKVKDIATGYIDYPYSKEFIAEYGSQDDTTAPTARL</sequence>
<dbReference type="OrthoDB" id="276546at2759"/>
<evidence type="ECO:0000313" key="2">
    <source>
        <dbReference type="EMBL" id="KAB2574700.1"/>
    </source>
</evidence>
<name>A0A5N5DBB3_9PEZI</name>
<organism evidence="2 3">
    <name type="scientific">Lasiodiplodia theobromae</name>
    <dbReference type="NCBI Taxonomy" id="45133"/>
    <lineage>
        <taxon>Eukaryota</taxon>
        <taxon>Fungi</taxon>
        <taxon>Dikarya</taxon>
        <taxon>Ascomycota</taxon>
        <taxon>Pezizomycotina</taxon>
        <taxon>Dothideomycetes</taxon>
        <taxon>Dothideomycetes incertae sedis</taxon>
        <taxon>Botryosphaeriales</taxon>
        <taxon>Botryosphaeriaceae</taxon>
        <taxon>Lasiodiplodia</taxon>
    </lineage>
</organism>
<reference evidence="2 3" key="1">
    <citation type="journal article" date="2019" name="Sci. Rep.">
        <title>A multi-omics analysis of the grapevine pathogen Lasiodiplodia theobromae reveals that temperature affects the expression of virulence- and pathogenicity-related genes.</title>
        <authorList>
            <person name="Felix C."/>
            <person name="Meneses R."/>
            <person name="Goncalves M.F.M."/>
            <person name="Tilleman L."/>
            <person name="Duarte A.S."/>
            <person name="Jorrin-Novo J.V."/>
            <person name="Van de Peer Y."/>
            <person name="Deforce D."/>
            <person name="Van Nieuwerburgh F."/>
            <person name="Esteves A.C."/>
            <person name="Alves A."/>
        </authorList>
    </citation>
    <scope>NUCLEOTIDE SEQUENCE [LARGE SCALE GENOMIC DNA]</scope>
    <source>
        <strain evidence="2 3">LA-SOL3</strain>
    </source>
</reference>
<dbReference type="CDD" id="cd02933">
    <property type="entry name" value="OYE_like_FMN"/>
    <property type="match status" value="1"/>
</dbReference>
<keyword evidence="3" id="KW-1185">Reference proteome</keyword>
<proteinExistence type="predicted"/>
<dbReference type="FunFam" id="3.20.20.70:FF:000138">
    <property type="entry name" value="NADPH dehydrogenase 1"/>
    <property type="match status" value="1"/>
</dbReference>
<dbReference type="GO" id="GO:0003959">
    <property type="term" value="F:NADPH dehydrogenase activity"/>
    <property type="evidence" value="ECO:0007669"/>
    <property type="project" value="TreeGrafter"/>
</dbReference>
<dbReference type="InterPro" id="IPR013785">
    <property type="entry name" value="Aldolase_TIM"/>
</dbReference>
<gene>
    <name evidence="2" type="primary">easA_4</name>
    <name evidence="2" type="ORF">DBV05_g6624</name>
</gene>
<dbReference type="PANTHER" id="PTHR22893">
    <property type="entry name" value="NADH OXIDOREDUCTASE-RELATED"/>
    <property type="match status" value="1"/>
</dbReference>
<evidence type="ECO:0000313" key="3">
    <source>
        <dbReference type="Proteomes" id="UP000325902"/>
    </source>
</evidence>